<dbReference type="AlphaFoldDB" id="A0A5B7K8D2"/>
<protein>
    <submittedName>
        <fullName evidence="1">Uncharacterized protein</fullName>
    </submittedName>
</protein>
<comment type="caution">
    <text evidence="1">The sequence shown here is derived from an EMBL/GenBank/DDBJ whole genome shotgun (WGS) entry which is preliminary data.</text>
</comment>
<reference evidence="1 2" key="1">
    <citation type="submission" date="2019-05" db="EMBL/GenBank/DDBJ databases">
        <title>Another draft genome of Portunus trituberculatus and its Hox gene families provides insights of decapod evolution.</title>
        <authorList>
            <person name="Jeong J.-H."/>
            <person name="Song I."/>
            <person name="Kim S."/>
            <person name="Choi T."/>
            <person name="Kim D."/>
            <person name="Ryu S."/>
            <person name="Kim W."/>
        </authorList>
    </citation>
    <scope>NUCLEOTIDE SEQUENCE [LARGE SCALE GENOMIC DNA]</scope>
    <source>
        <tissue evidence="1">Muscle</tissue>
    </source>
</reference>
<name>A0A5B7K8D2_PORTR</name>
<evidence type="ECO:0000313" key="1">
    <source>
        <dbReference type="EMBL" id="MPD03086.1"/>
    </source>
</evidence>
<organism evidence="1 2">
    <name type="scientific">Portunus trituberculatus</name>
    <name type="common">Swimming crab</name>
    <name type="synonym">Neptunus trituberculatus</name>
    <dbReference type="NCBI Taxonomy" id="210409"/>
    <lineage>
        <taxon>Eukaryota</taxon>
        <taxon>Metazoa</taxon>
        <taxon>Ecdysozoa</taxon>
        <taxon>Arthropoda</taxon>
        <taxon>Crustacea</taxon>
        <taxon>Multicrustacea</taxon>
        <taxon>Malacostraca</taxon>
        <taxon>Eumalacostraca</taxon>
        <taxon>Eucarida</taxon>
        <taxon>Decapoda</taxon>
        <taxon>Pleocyemata</taxon>
        <taxon>Brachyura</taxon>
        <taxon>Eubrachyura</taxon>
        <taxon>Portunoidea</taxon>
        <taxon>Portunidae</taxon>
        <taxon>Portuninae</taxon>
        <taxon>Portunus</taxon>
    </lineage>
</organism>
<accession>A0A5B7K8D2</accession>
<proteinExistence type="predicted"/>
<dbReference type="Proteomes" id="UP000324222">
    <property type="component" value="Unassembled WGS sequence"/>
</dbReference>
<sequence length="190" mass="18859">MSLHAAPLPGVAPGLSGLQAPANPISSVAGPEVSGLSLYAALLSDKASGVCEEPAPAMPVSSLGLVGGKETGLHGVPLPGVLPNDGNFAGSAGMSSMGLPHVDLLHGSMSLQVPHRPVDAGTDPGGAVVSQAAATGWPSFSEEVDEVFDDVPLGEAGTSDEEGAASFRELITSVRESLGLPMPSFLASTL</sequence>
<dbReference type="EMBL" id="VSRR010134569">
    <property type="protein sequence ID" value="MPD03086.1"/>
    <property type="molecule type" value="Genomic_DNA"/>
</dbReference>
<gene>
    <name evidence="1" type="ORF">E2C01_098705</name>
</gene>
<evidence type="ECO:0000313" key="2">
    <source>
        <dbReference type="Proteomes" id="UP000324222"/>
    </source>
</evidence>
<keyword evidence="2" id="KW-1185">Reference proteome</keyword>